<dbReference type="Pfam" id="PF19030">
    <property type="entry name" value="TSP1_ADAMTS"/>
    <property type="match status" value="1"/>
</dbReference>
<protein>
    <submittedName>
        <fullName evidence="9">A disintegrin and metalloproteinase with thrombospondin motifs 10</fullName>
    </submittedName>
</protein>
<keyword evidence="7" id="KW-0472">Membrane</keyword>
<dbReference type="FunFam" id="2.20.100.10:FF:000005">
    <property type="entry name" value="ADAM metallopeptidase with thrombospondin type 1 motif 9"/>
    <property type="match status" value="1"/>
</dbReference>
<evidence type="ECO:0000259" key="8">
    <source>
        <dbReference type="PROSITE" id="PS50026"/>
    </source>
</evidence>
<dbReference type="PROSITE" id="PS00022">
    <property type="entry name" value="EGF_1"/>
    <property type="match status" value="1"/>
</dbReference>
<comment type="caution">
    <text evidence="5">Lacks conserved residue(s) required for the propagation of feature annotation.</text>
</comment>
<keyword evidence="7" id="KW-1133">Transmembrane helix</keyword>
<organism evidence="9">
    <name type="scientific">Tetraselmis sp. GSL018</name>
    <dbReference type="NCBI Taxonomy" id="582737"/>
    <lineage>
        <taxon>Eukaryota</taxon>
        <taxon>Viridiplantae</taxon>
        <taxon>Chlorophyta</taxon>
        <taxon>core chlorophytes</taxon>
        <taxon>Chlorodendrophyceae</taxon>
        <taxon>Chlorodendrales</taxon>
        <taxon>Chlorodendraceae</taxon>
        <taxon>Tetraselmis</taxon>
    </lineage>
</organism>
<feature type="region of interest" description="Disordered" evidence="6">
    <location>
        <begin position="1158"/>
        <end position="1229"/>
    </location>
</feature>
<evidence type="ECO:0000256" key="5">
    <source>
        <dbReference type="PROSITE-ProRule" id="PRU00076"/>
    </source>
</evidence>
<sequence length="1229" mass="131169">MNTALRNAKQRESFWSIHAVNVFVWLGTFYLGLVQSQDDMDRTVLSAAQPQFMEDVKSNNTTTAASLLEELKELSLGPELEYTRIRRPDAIYRDHHLRELATLLENLDKYNGTVGEKHKPDAGNCASLSSNVSQYYRQGTSSFDPSRRLQAREQILRNQQIDFLSNCTRASKVEFVFLGDDLLVDWDAASFEHMYRGLAQVCANLGIPGQTLGSLEQHAHDLVARTCLSPKAWVLLWTSHEPGPALGSEAESTWQRLASTAEWLRGASCHSEVIVAAAPPPPAPRPGEALGEALSRSAAAASAELSALNSSARGGTVFADCSHILHEGGPELVTVDGARPSPEGYGRLAECLLPRLDAAARRPKPHYWTNAPPDGEVKAQSTVHSRYGWAYSAWACDAACGHGLATRNESCVEASTGAAVDPQRCDPGQREPVNSQCNRGDCPQMAWVAGRWGPCDKKCGGGVAIRTVECISSQNEVMDNALCQQSSEPRPLAWTRCNTSPCPLLLTKEVDKKAYYEDYWGSSMREQLGLSSMSALTADSGNMSGLSSGHGHSQPGSGPSTNESGKSKPMANASGVPDARDSRGGVTIMAGSSDDSGSLSRRASAASEAPEPSSDNGNGEEYVRKSLKELLVCYGDSDCGPGYECEPFTCSKACKIYTNRQMVSEKLRHRYLPEPPSFVYQGMYQSMIFGGTGGICYRRCHHMTKCSRRADDGTCRDWYCRKVEGCHNFPGDFHVPSLEECGVNGLCKPGNCRRKADKYSPGMAAASNSNPSVSSSAHPGSGASPSSVSSEADVRAMGGMTAVGLNLCVGGAVPSVSGCCLSGVVSANGTCCAMGSVVDLHGHCCPADAMDCCGVCGGLNKSVDILGRCCTSELDANGICCPVDRKVDECGICGGWNGSCAVVMVYSMSAASLMDLEYRSHSEFPQRLADSTAGIGIDANAVEVVNLTIDSFGERDDGSVNAHVTYQIMPSSAGMFAGLGALASRTADIGNRLSMRRAAICGNGMCETGEQTRDGWEGTCPEDCAWSGFVPCECSGHGICTPATGSCECHRGYTGSECSFCDHGYISVGDDADSGSALCVEWKAAGNLSTAVVYERQERQSVPWDAVPEGLLLNESEQVLGEVHGQQPGLALRVALTAGATLLLIGLAFACMAQLRRRSPHRRRRRGQQARETVSPETIHWNPPWSTGDDPAEPPTGAAPPKLSGDSPPPASETSVQHFEQSGEESRQH</sequence>
<dbReference type="CDD" id="cd00055">
    <property type="entry name" value="EGF_Lam"/>
    <property type="match status" value="1"/>
</dbReference>
<evidence type="ECO:0000313" key="9">
    <source>
        <dbReference type="EMBL" id="JAC79754.1"/>
    </source>
</evidence>
<dbReference type="InterPro" id="IPR000742">
    <property type="entry name" value="EGF"/>
</dbReference>
<keyword evidence="5" id="KW-0245">EGF-like domain</keyword>
<dbReference type="Gene3D" id="2.20.100.10">
    <property type="entry name" value="Thrombospondin type-1 (TSP1) repeat"/>
    <property type="match status" value="1"/>
</dbReference>
<dbReference type="Gene3D" id="3.40.50.1110">
    <property type="entry name" value="SGNH hydrolase"/>
    <property type="match status" value="1"/>
</dbReference>
<dbReference type="SUPFAM" id="SSF52266">
    <property type="entry name" value="SGNH hydrolase"/>
    <property type="match status" value="1"/>
</dbReference>
<evidence type="ECO:0000256" key="6">
    <source>
        <dbReference type="SAM" id="MobiDB-lite"/>
    </source>
</evidence>
<feature type="transmembrane region" description="Helical" evidence="7">
    <location>
        <begin position="12"/>
        <end position="33"/>
    </location>
</feature>
<dbReference type="Pfam" id="PF23106">
    <property type="entry name" value="EGF_Teneurin"/>
    <property type="match status" value="1"/>
</dbReference>
<dbReference type="GO" id="GO:0007229">
    <property type="term" value="P:integrin-mediated signaling pathway"/>
    <property type="evidence" value="ECO:0007669"/>
    <property type="project" value="UniProtKB-KW"/>
</dbReference>
<proteinExistence type="predicted"/>
<dbReference type="PROSITE" id="PS50026">
    <property type="entry name" value="EGF_3"/>
    <property type="match status" value="1"/>
</dbReference>
<dbReference type="AlphaFoldDB" id="A0A061S9Q1"/>
<dbReference type="PROSITE" id="PS01248">
    <property type="entry name" value="EGF_LAM_1"/>
    <property type="match status" value="1"/>
</dbReference>
<dbReference type="InterPro" id="IPR036514">
    <property type="entry name" value="SGNH_hydro_sf"/>
</dbReference>
<evidence type="ECO:0000256" key="1">
    <source>
        <dbReference type="ARBA" id="ARBA00004613"/>
    </source>
</evidence>
<evidence type="ECO:0000256" key="4">
    <source>
        <dbReference type="ARBA" id="ARBA00022737"/>
    </source>
</evidence>
<feature type="region of interest" description="Disordered" evidence="6">
    <location>
        <begin position="539"/>
        <end position="620"/>
    </location>
</feature>
<dbReference type="SUPFAM" id="SSF82895">
    <property type="entry name" value="TSP-1 type 1 repeat"/>
    <property type="match status" value="1"/>
</dbReference>
<keyword evidence="3" id="KW-0732">Signal</keyword>
<feature type="disulfide bond" evidence="5">
    <location>
        <begin position="1049"/>
        <end position="1058"/>
    </location>
</feature>
<keyword evidence="7" id="KW-0812">Transmembrane</keyword>
<feature type="transmembrane region" description="Helical" evidence="7">
    <location>
        <begin position="1130"/>
        <end position="1155"/>
    </location>
</feature>
<feature type="compositionally biased region" description="Basic residues" evidence="6">
    <location>
        <begin position="1158"/>
        <end position="1168"/>
    </location>
</feature>
<feature type="domain" description="EGF-like" evidence="8">
    <location>
        <begin position="1028"/>
        <end position="1059"/>
    </location>
</feature>
<feature type="region of interest" description="Disordered" evidence="6">
    <location>
        <begin position="763"/>
        <end position="790"/>
    </location>
</feature>
<keyword evidence="4" id="KW-0677">Repeat</keyword>
<dbReference type="InterPro" id="IPR036383">
    <property type="entry name" value="TSP1_rpt_sf"/>
</dbReference>
<reference evidence="9" key="1">
    <citation type="submission" date="2014-05" db="EMBL/GenBank/DDBJ databases">
        <title>The transcriptome of the halophilic microalga Tetraselmis sp. GSL018 isolated from the Great Salt Lake, Utah.</title>
        <authorList>
            <person name="Jinkerson R.E."/>
            <person name="D'Adamo S."/>
            <person name="Posewitz M.C."/>
        </authorList>
    </citation>
    <scope>NUCLEOTIDE SEQUENCE</scope>
    <source>
        <strain evidence="9">GSL018</strain>
    </source>
</reference>
<feature type="compositionally biased region" description="Low complexity" evidence="6">
    <location>
        <begin position="540"/>
        <end position="560"/>
    </location>
</feature>
<dbReference type="InterPro" id="IPR002049">
    <property type="entry name" value="LE_dom"/>
</dbReference>
<evidence type="ECO:0000256" key="3">
    <source>
        <dbReference type="ARBA" id="ARBA00022729"/>
    </source>
</evidence>
<dbReference type="GO" id="GO:0005576">
    <property type="term" value="C:extracellular region"/>
    <property type="evidence" value="ECO:0007669"/>
    <property type="project" value="UniProtKB-SubCell"/>
</dbReference>
<accession>A0A061S9Q1</accession>
<evidence type="ECO:0000256" key="2">
    <source>
        <dbReference type="ARBA" id="ARBA00022525"/>
    </source>
</evidence>
<keyword evidence="9" id="KW-0401">Integrin</keyword>
<comment type="subcellular location">
    <subcellularLocation>
        <location evidence="1">Secreted</location>
    </subcellularLocation>
</comment>
<dbReference type="EMBL" id="GBEZ01005568">
    <property type="protein sequence ID" value="JAC79754.1"/>
    <property type="molecule type" value="Transcribed_RNA"/>
</dbReference>
<keyword evidence="5" id="KW-1015">Disulfide bond</keyword>
<gene>
    <name evidence="9" type="primary">ADAMTS10</name>
    <name evidence="9" type="ORF">TSPGSL018_11911</name>
</gene>
<feature type="compositionally biased region" description="Low complexity" evidence="6">
    <location>
        <begin position="764"/>
        <end position="790"/>
    </location>
</feature>
<feature type="compositionally biased region" description="Low complexity" evidence="6">
    <location>
        <begin position="590"/>
        <end position="614"/>
    </location>
</feature>
<evidence type="ECO:0000256" key="7">
    <source>
        <dbReference type="SAM" id="Phobius"/>
    </source>
</evidence>
<dbReference type="InterPro" id="IPR000884">
    <property type="entry name" value="TSP1_rpt"/>
</dbReference>
<dbReference type="PROSITE" id="PS50092">
    <property type="entry name" value="TSP1"/>
    <property type="match status" value="1"/>
</dbReference>
<name>A0A061S9Q1_9CHLO</name>
<keyword evidence="2" id="KW-0964">Secreted</keyword>